<dbReference type="InterPro" id="IPR012337">
    <property type="entry name" value="RNaseH-like_sf"/>
</dbReference>
<dbReference type="SUPFAM" id="SSF53098">
    <property type="entry name" value="Ribonuclease H-like"/>
    <property type="match status" value="1"/>
</dbReference>
<dbReference type="Proteomes" id="UP000515151">
    <property type="component" value="Chromosome 1"/>
</dbReference>
<dbReference type="GeneID" id="116199913"/>
<feature type="domain" description="HAT C-terminal dimerisation" evidence="2">
    <location>
        <begin position="69"/>
        <end position="132"/>
    </location>
</feature>
<keyword evidence="3" id="KW-1185">Reference proteome</keyword>
<feature type="compositionally biased region" description="Polar residues" evidence="1">
    <location>
        <begin position="201"/>
        <end position="222"/>
    </location>
</feature>
<organism evidence="3 4">
    <name type="scientific">Punica granatum</name>
    <name type="common">Pomegranate</name>
    <dbReference type="NCBI Taxonomy" id="22663"/>
    <lineage>
        <taxon>Eukaryota</taxon>
        <taxon>Viridiplantae</taxon>
        <taxon>Streptophyta</taxon>
        <taxon>Embryophyta</taxon>
        <taxon>Tracheophyta</taxon>
        <taxon>Spermatophyta</taxon>
        <taxon>Magnoliopsida</taxon>
        <taxon>eudicotyledons</taxon>
        <taxon>Gunneridae</taxon>
        <taxon>Pentapetalae</taxon>
        <taxon>rosids</taxon>
        <taxon>malvids</taxon>
        <taxon>Myrtales</taxon>
        <taxon>Lythraceae</taxon>
        <taxon>Punica</taxon>
    </lineage>
</organism>
<reference evidence="4" key="2">
    <citation type="submission" date="2025-08" db="UniProtKB">
        <authorList>
            <consortium name="RefSeq"/>
        </authorList>
    </citation>
    <scope>IDENTIFICATION</scope>
    <source>
        <tissue evidence="4">Leaf</tissue>
    </source>
</reference>
<feature type="region of interest" description="Disordered" evidence="1">
    <location>
        <begin position="180"/>
        <end position="229"/>
    </location>
</feature>
<dbReference type="InterPro" id="IPR008906">
    <property type="entry name" value="HATC_C_dom"/>
</dbReference>
<name>A0A6P8CY28_PUNGR</name>
<dbReference type="GO" id="GO:0046983">
    <property type="term" value="F:protein dimerization activity"/>
    <property type="evidence" value="ECO:0007669"/>
    <property type="project" value="InterPro"/>
</dbReference>
<dbReference type="AlphaFoldDB" id="A0A6P8CY28"/>
<evidence type="ECO:0000313" key="3">
    <source>
        <dbReference type="Proteomes" id="UP000515151"/>
    </source>
</evidence>
<proteinExistence type="predicted"/>
<reference evidence="3" key="1">
    <citation type="journal article" date="2020" name="Plant Biotechnol. J.">
        <title>The pomegranate (Punica granatum L.) draft genome dissects genetic divergence between soft- and hard-seeded cultivars.</title>
        <authorList>
            <person name="Luo X."/>
            <person name="Li H."/>
            <person name="Wu Z."/>
            <person name="Yao W."/>
            <person name="Zhao P."/>
            <person name="Cao D."/>
            <person name="Yu H."/>
            <person name="Li K."/>
            <person name="Poudel K."/>
            <person name="Zhao D."/>
            <person name="Zhang F."/>
            <person name="Xia X."/>
            <person name="Chen L."/>
            <person name="Wang Q."/>
            <person name="Jing D."/>
            <person name="Cao S."/>
        </authorList>
    </citation>
    <scope>NUCLEOTIDE SEQUENCE [LARGE SCALE GENOMIC DNA]</scope>
    <source>
        <strain evidence="3">cv. Tunisia</strain>
    </source>
</reference>
<dbReference type="Pfam" id="PF05699">
    <property type="entry name" value="Dimer_Tnp_hAT"/>
    <property type="match status" value="1"/>
</dbReference>
<gene>
    <name evidence="4" type="primary">LOC116199913</name>
</gene>
<dbReference type="RefSeq" id="XP_031386376.1">
    <property type="nucleotide sequence ID" value="XM_031530516.1"/>
</dbReference>
<sequence>MIGYFLNPQFRYGEFPSDEVEKEVMDGMKNVISRLEIDVDSQIAALNQLLIFRDKAESIGTVQVQHAWKKMQPADWWITFGLQAIAIKVLSQTSSSSNSECNWSTFGYIHTKTRKRLKYEKLQKLVFVHYNMRLKHKHMMRRSREKIEESFNLITFDHIFTRVEPILEWLVEREAPLLDGNGNPEWLNEEGTNNDREEGVRSSQPHPSASQFVAQQEDQSGASKEKNTH</sequence>
<accession>A0A6P8CY28</accession>
<evidence type="ECO:0000313" key="4">
    <source>
        <dbReference type="RefSeq" id="XP_031386376.1"/>
    </source>
</evidence>
<protein>
    <submittedName>
        <fullName evidence="4">Uncharacterized protein LOC116199913 isoform X2</fullName>
    </submittedName>
</protein>
<evidence type="ECO:0000259" key="2">
    <source>
        <dbReference type="Pfam" id="PF05699"/>
    </source>
</evidence>
<evidence type="ECO:0000256" key="1">
    <source>
        <dbReference type="SAM" id="MobiDB-lite"/>
    </source>
</evidence>